<evidence type="ECO:0000256" key="3">
    <source>
        <dbReference type="ARBA" id="ARBA00022989"/>
    </source>
</evidence>
<evidence type="ECO:0000313" key="6">
    <source>
        <dbReference type="EMBL" id="GAA3959467.1"/>
    </source>
</evidence>
<dbReference type="Gene3D" id="3.30.1150.10">
    <property type="match status" value="1"/>
</dbReference>
<evidence type="ECO:0000313" key="7">
    <source>
        <dbReference type="Proteomes" id="UP001501337"/>
    </source>
</evidence>
<name>A0ABP7P4C5_9GAMM</name>
<keyword evidence="2" id="KW-0812">Transmembrane</keyword>
<organism evidence="6 7">
    <name type="scientific">Allohahella marinimesophila</name>
    <dbReference type="NCBI Taxonomy" id="1054972"/>
    <lineage>
        <taxon>Bacteria</taxon>
        <taxon>Pseudomonadati</taxon>
        <taxon>Pseudomonadota</taxon>
        <taxon>Gammaproteobacteria</taxon>
        <taxon>Oceanospirillales</taxon>
        <taxon>Hahellaceae</taxon>
        <taxon>Allohahella</taxon>
    </lineage>
</organism>
<dbReference type="SUPFAM" id="SSF74653">
    <property type="entry name" value="TolA/TonB C-terminal domain"/>
    <property type="match status" value="1"/>
</dbReference>
<keyword evidence="7" id="KW-1185">Reference proteome</keyword>
<protein>
    <recommendedName>
        <fullName evidence="8">TonB family protein</fullName>
    </recommendedName>
</protein>
<keyword evidence="4" id="KW-0472">Membrane</keyword>
<dbReference type="NCBIfam" id="TIGR01352">
    <property type="entry name" value="tonB_Cterm"/>
    <property type="match status" value="1"/>
</dbReference>
<evidence type="ECO:0000256" key="1">
    <source>
        <dbReference type="ARBA" id="ARBA00004167"/>
    </source>
</evidence>
<evidence type="ECO:0000256" key="4">
    <source>
        <dbReference type="ARBA" id="ARBA00023136"/>
    </source>
</evidence>
<keyword evidence="3" id="KW-1133">Transmembrane helix</keyword>
<gene>
    <name evidence="6" type="ORF">GCM10022278_17170</name>
</gene>
<evidence type="ECO:0000256" key="2">
    <source>
        <dbReference type="ARBA" id="ARBA00022692"/>
    </source>
</evidence>
<reference evidence="7" key="1">
    <citation type="journal article" date="2019" name="Int. J. Syst. Evol. Microbiol.">
        <title>The Global Catalogue of Microorganisms (GCM) 10K type strain sequencing project: providing services to taxonomists for standard genome sequencing and annotation.</title>
        <authorList>
            <consortium name="The Broad Institute Genomics Platform"/>
            <consortium name="The Broad Institute Genome Sequencing Center for Infectious Disease"/>
            <person name="Wu L."/>
            <person name="Ma J."/>
        </authorList>
    </citation>
    <scope>NUCLEOTIDE SEQUENCE [LARGE SCALE GENOMIC DNA]</scope>
    <source>
        <strain evidence="7">JCM 17555</strain>
    </source>
</reference>
<feature type="compositionally biased region" description="Low complexity" evidence="5">
    <location>
        <begin position="125"/>
        <end position="136"/>
    </location>
</feature>
<feature type="region of interest" description="Disordered" evidence="5">
    <location>
        <begin position="52"/>
        <end position="157"/>
    </location>
</feature>
<dbReference type="EMBL" id="BAABBO010000007">
    <property type="protein sequence ID" value="GAA3959467.1"/>
    <property type="molecule type" value="Genomic_DNA"/>
</dbReference>
<dbReference type="Pfam" id="PF13103">
    <property type="entry name" value="TonB_2"/>
    <property type="match status" value="1"/>
</dbReference>
<evidence type="ECO:0000256" key="5">
    <source>
        <dbReference type="SAM" id="MobiDB-lite"/>
    </source>
</evidence>
<dbReference type="Proteomes" id="UP001501337">
    <property type="component" value="Unassembled WGS sequence"/>
</dbReference>
<dbReference type="RefSeq" id="WP_344805310.1">
    <property type="nucleotide sequence ID" value="NZ_BAABBO010000007.1"/>
</dbReference>
<evidence type="ECO:0008006" key="8">
    <source>
        <dbReference type="Google" id="ProtNLM"/>
    </source>
</evidence>
<comment type="subcellular location">
    <subcellularLocation>
        <location evidence="1">Membrane</location>
        <topology evidence="1">Single-pass membrane protein</topology>
    </subcellularLocation>
</comment>
<sequence>MKSRRHAASATLALSVLLHVGLFWYAGTQIRHEPDRPVPTPVSRVEIQLHAPAPEADAVSEPKVSEPEVIAPVEHPAPSPEPQITHAPRDDGERSAPAQTSPIPVEKPTAQYPDAEQSRQAPKQPKASSPEEALAEAAKDTPSPPEPPQSQPEVSLRDENDAAFPDAFNGRLVPLDDRTLADASLVSNVGGSSRNARIADEGFMVNLYLRRMTEQVYAAWDDWSAWQRKNRQQRAMTGTISFQVSLNGRLQSAHISRSSGSADFDRSALEAIKAVHRFAVPEDPAVTARYYRKLRFHFSTESREIGAILNAGESAG</sequence>
<proteinExistence type="predicted"/>
<dbReference type="InterPro" id="IPR006260">
    <property type="entry name" value="TonB/TolA_C"/>
</dbReference>
<comment type="caution">
    <text evidence="6">The sequence shown here is derived from an EMBL/GenBank/DDBJ whole genome shotgun (WGS) entry which is preliminary data.</text>
</comment>
<accession>A0ABP7P4C5</accession>